<dbReference type="PANTHER" id="PTHR33408:SF4">
    <property type="entry name" value="TRANSPOSASE DDE DOMAIN-CONTAINING PROTEIN"/>
    <property type="match status" value="1"/>
</dbReference>
<keyword evidence="4" id="KW-1185">Reference proteome</keyword>
<dbReference type="Pfam" id="PF13751">
    <property type="entry name" value="DDE_Tnp_1_6"/>
    <property type="match status" value="1"/>
</dbReference>
<dbReference type="InterPro" id="IPR025668">
    <property type="entry name" value="Tnp_DDE_dom"/>
</dbReference>
<dbReference type="NCBIfam" id="NF033551">
    <property type="entry name" value="transpos_IS1182"/>
    <property type="match status" value="1"/>
</dbReference>
<feature type="domain" description="Transposase DDE" evidence="2">
    <location>
        <begin position="347"/>
        <end position="470"/>
    </location>
</feature>
<dbReference type="PANTHER" id="PTHR33408">
    <property type="entry name" value="TRANSPOSASE"/>
    <property type="match status" value="1"/>
</dbReference>
<sequence length="518" mass="59320">MPIINGLDRHQLTFSSLEAAIATDNDVRFIDAFVEKLDLQQLGVRSLTSSDKKKEGRSSFSDSLFLKLYLYACLNGIRSSRKLEREAIRNIELQWLLQGLHPNYHSIADFRKINATALQNLFKLFVSFLKDVGLVGGKVIAVDGTKIRGNNSKKNNYNPKKIQRHLDYIAQKSKALLEEFEQTDACEDEAISLGNVQEKLARLQQHKIKYEALQDQLAQSQEPQVSTTDPDARALLVRGVVVEVGYNVQAAVDQEHKLVVATHTINRNDKNALYAISKEAKDNIEAKQLTVLADKGYHTGKELQACQEADIDTIVARQELVNSNTKGTQPDYMVQHFVYDEASDTYTCPAGQTLRTTGRLHRKKRDNDVSYQFKKYRTGACQSCAVQHLCTGRHDGRREIERSEYAAYVEKNKENYESNPALYCQRQEINEHIFGTIKRQWNLYYTNLRGLKNVNGEVALIMLVYNMKRVRNILGFDNLMEKLHQWIPKYPGGTIFIQKRHHFLPYKPFKISEEKICA</sequence>
<dbReference type="EMBL" id="JAUFQU010000069">
    <property type="protein sequence ID" value="MDN3709935.1"/>
    <property type="molecule type" value="Genomic_DNA"/>
</dbReference>
<dbReference type="InterPro" id="IPR008490">
    <property type="entry name" value="Transposase_InsH_N"/>
</dbReference>
<evidence type="ECO:0000313" key="4">
    <source>
        <dbReference type="Proteomes" id="UP001242368"/>
    </source>
</evidence>
<dbReference type="InterPro" id="IPR047629">
    <property type="entry name" value="IS1182_transpos"/>
</dbReference>
<name>A0ABT8D0B2_9FLAO</name>
<dbReference type="Proteomes" id="UP001242368">
    <property type="component" value="Unassembled WGS sequence"/>
</dbReference>
<evidence type="ECO:0000313" key="3">
    <source>
        <dbReference type="EMBL" id="MDN3709935.1"/>
    </source>
</evidence>
<dbReference type="Pfam" id="PF05598">
    <property type="entry name" value="DUF772"/>
    <property type="match status" value="1"/>
</dbReference>
<dbReference type="RefSeq" id="WP_290365306.1">
    <property type="nucleotide sequence ID" value="NZ_JAUFQU010000069.1"/>
</dbReference>
<proteinExistence type="predicted"/>
<protein>
    <submittedName>
        <fullName evidence="3">IS1182 family transposase</fullName>
    </submittedName>
</protein>
<gene>
    <name evidence="3" type="ORF">QW060_23830</name>
</gene>
<comment type="caution">
    <text evidence="3">The sequence shown here is derived from an EMBL/GenBank/DDBJ whole genome shotgun (WGS) entry which is preliminary data.</text>
</comment>
<accession>A0ABT8D0B2</accession>
<feature type="domain" description="Transposase InsH N-terminal" evidence="1">
    <location>
        <begin position="16"/>
        <end position="112"/>
    </location>
</feature>
<organism evidence="3 4">
    <name type="scientific">Paenimyroides ceti</name>
    <dbReference type="NCBI Taxonomy" id="395087"/>
    <lineage>
        <taxon>Bacteria</taxon>
        <taxon>Pseudomonadati</taxon>
        <taxon>Bacteroidota</taxon>
        <taxon>Flavobacteriia</taxon>
        <taxon>Flavobacteriales</taxon>
        <taxon>Flavobacteriaceae</taxon>
        <taxon>Paenimyroides</taxon>
    </lineage>
</organism>
<reference evidence="4" key="1">
    <citation type="journal article" date="2019" name="Int. J. Syst. Evol. Microbiol.">
        <title>The Global Catalogue of Microorganisms (GCM) 10K type strain sequencing project: providing services to taxonomists for standard genome sequencing and annotation.</title>
        <authorList>
            <consortium name="The Broad Institute Genomics Platform"/>
            <consortium name="The Broad Institute Genome Sequencing Center for Infectious Disease"/>
            <person name="Wu L."/>
            <person name="Ma J."/>
        </authorList>
    </citation>
    <scope>NUCLEOTIDE SEQUENCE [LARGE SCALE GENOMIC DNA]</scope>
    <source>
        <strain evidence="4">CECT 7184</strain>
    </source>
</reference>
<evidence type="ECO:0000259" key="2">
    <source>
        <dbReference type="Pfam" id="PF13751"/>
    </source>
</evidence>
<evidence type="ECO:0000259" key="1">
    <source>
        <dbReference type="Pfam" id="PF05598"/>
    </source>
</evidence>